<gene>
    <name evidence="11" type="ORF">SCD_n00055</name>
</gene>
<keyword evidence="3" id="KW-0808">Transferase</keyword>
<evidence type="ECO:0000256" key="5">
    <source>
        <dbReference type="ARBA" id="ARBA00022705"/>
    </source>
</evidence>
<dbReference type="STRING" id="1163617.SCD_n00055"/>
<evidence type="ECO:0000256" key="3">
    <source>
        <dbReference type="ARBA" id="ARBA00022679"/>
    </source>
</evidence>
<dbReference type="OrthoDB" id="9770982at2"/>
<dbReference type="Proteomes" id="UP000015559">
    <property type="component" value="Chromosome"/>
</dbReference>
<dbReference type="Pfam" id="PF14840">
    <property type="entry name" value="DNA_pol3_delt_C"/>
    <property type="match status" value="1"/>
</dbReference>
<accession>S6AHE1</accession>
<dbReference type="KEGG" id="sdr:SCD_n00055"/>
<dbReference type="RefSeq" id="WP_009207151.1">
    <property type="nucleotide sequence ID" value="NC_022357.1"/>
</dbReference>
<evidence type="ECO:0000259" key="10">
    <source>
        <dbReference type="Pfam" id="PF14840"/>
    </source>
</evidence>
<dbReference type="Gene3D" id="1.20.272.10">
    <property type="match status" value="1"/>
</dbReference>
<dbReference type="GO" id="GO:0003677">
    <property type="term" value="F:DNA binding"/>
    <property type="evidence" value="ECO:0007669"/>
    <property type="project" value="InterPro"/>
</dbReference>
<dbReference type="NCBIfam" id="TIGR01128">
    <property type="entry name" value="holA"/>
    <property type="match status" value="1"/>
</dbReference>
<dbReference type="InterPro" id="IPR027417">
    <property type="entry name" value="P-loop_NTPase"/>
</dbReference>
<dbReference type="GO" id="GO:0009360">
    <property type="term" value="C:DNA polymerase III complex"/>
    <property type="evidence" value="ECO:0007669"/>
    <property type="project" value="InterPro"/>
</dbReference>
<evidence type="ECO:0000259" key="9">
    <source>
        <dbReference type="Pfam" id="PF06144"/>
    </source>
</evidence>
<dbReference type="EMBL" id="AP013066">
    <property type="protein sequence ID" value="BAN33904.1"/>
    <property type="molecule type" value="Genomic_DNA"/>
</dbReference>
<evidence type="ECO:0000313" key="11">
    <source>
        <dbReference type="EMBL" id="BAN33904.1"/>
    </source>
</evidence>
<dbReference type="AlphaFoldDB" id="S6AHE1"/>
<protein>
    <recommendedName>
        <fullName evidence="2">DNA polymerase III subunit delta</fullName>
        <ecNumber evidence="1">2.7.7.7</ecNumber>
    </recommendedName>
</protein>
<evidence type="ECO:0000313" key="12">
    <source>
        <dbReference type="Proteomes" id="UP000015559"/>
    </source>
</evidence>
<proteinExistence type="inferred from homology"/>
<dbReference type="GO" id="GO:0006261">
    <property type="term" value="P:DNA-templated DNA replication"/>
    <property type="evidence" value="ECO:0007669"/>
    <property type="project" value="TreeGrafter"/>
</dbReference>
<comment type="similarity">
    <text evidence="7">Belongs to the DNA polymerase HolA subunit family.</text>
</comment>
<dbReference type="PANTHER" id="PTHR34388:SF1">
    <property type="entry name" value="DNA POLYMERASE III SUBUNIT DELTA"/>
    <property type="match status" value="1"/>
</dbReference>
<evidence type="ECO:0000256" key="8">
    <source>
        <dbReference type="ARBA" id="ARBA00049244"/>
    </source>
</evidence>
<dbReference type="EC" id="2.7.7.7" evidence="1"/>
<dbReference type="InterPro" id="IPR032780">
    <property type="entry name" value="DNA_pol3_delt_C"/>
</dbReference>
<keyword evidence="5" id="KW-0235">DNA replication</keyword>
<dbReference type="Gene3D" id="3.40.50.300">
    <property type="entry name" value="P-loop containing nucleotide triphosphate hydrolases"/>
    <property type="match status" value="1"/>
</dbReference>
<evidence type="ECO:0000256" key="6">
    <source>
        <dbReference type="ARBA" id="ARBA00022932"/>
    </source>
</evidence>
<reference evidence="11 12" key="1">
    <citation type="journal article" date="2012" name="Appl. Environ. Microbiol.">
        <title>Draft genome sequence of a psychrotolerant sulfur-oxidizing bacterium, Sulfuricella denitrificans skB26, and proteomic insights into cold adaptation.</title>
        <authorList>
            <person name="Watanabe T."/>
            <person name="Kojima H."/>
            <person name="Fukui M."/>
        </authorList>
    </citation>
    <scope>NUCLEOTIDE SEQUENCE [LARGE SCALE GENOMIC DNA]</scope>
    <source>
        <strain evidence="12">skB26</strain>
    </source>
</reference>
<evidence type="ECO:0000256" key="2">
    <source>
        <dbReference type="ARBA" id="ARBA00017703"/>
    </source>
</evidence>
<name>S6AHE1_SULDS</name>
<dbReference type="InterPro" id="IPR010372">
    <property type="entry name" value="DNA_pol3_delta_N"/>
</dbReference>
<dbReference type="InterPro" id="IPR008921">
    <property type="entry name" value="DNA_pol3_clamp-load_cplx_C"/>
</dbReference>
<dbReference type="Pfam" id="PF06144">
    <property type="entry name" value="DNA_pol3_delta"/>
    <property type="match status" value="1"/>
</dbReference>
<dbReference type="GO" id="GO:0003887">
    <property type="term" value="F:DNA-directed DNA polymerase activity"/>
    <property type="evidence" value="ECO:0007669"/>
    <property type="project" value="UniProtKB-KW"/>
</dbReference>
<evidence type="ECO:0000256" key="4">
    <source>
        <dbReference type="ARBA" id="ARBA00022695"/>
    </source>
</evidence>
<dbReference type="SUPFAM" id="SSF52540">
    <property type="entry name" value="P-loop containing nucleoside triphosphate hydrolases"/>
    <property type="match status" value="1"/>
</dbReference>
<dbReference type="SUPFAM" id="SSF48019">
    <property type="entry name" value="post-AAA+ oligomerization domain-like"/>
    <property type="match status" value="1"/>
</dbReference>
<dbReference type="InterPro" id="IPR005790">
    <property type="entry name" value="DNA_polIII_delta"/>
</dbReference>
<organism evidence="11 12">
    <name type="scientific">Sulfuricella denitrificans (strain DSM 22764 / NBRC 105220 / skB26)</name>
    <dbReference type="NCBI Taxonomy" id="1163617"/>
    <lineage>
        <taxon>Bacteria</taxon>
        <taxon>Pseudomonadati</taxon>
        <taxon>Pseudomonadota</taxon>
        <taxon>Betaproteobacteria</taxon>
        <taxon>Nitrosomonadales</taxon>
        <taxon>Sulfuricellaceae</taxon>
        <taxon>Sulfuricella</taxon>
    </lineage>
</organism>
<sequence>MSRLNADQLGAHLQRSLAPLYLIYGDEPLLALEAADAIRAKARQEGYVEREVFTVEPGFSWQNLLTSGNSLSLFATRRIIEIRIPTGKPGTEGGQALQDYCARLPDDTITVVTCPKLDKQAQATKWFKALEQAGTAIPVYPVERARLPQWIGLRLAAQKQRADTTTLQFLADRVEGNLLAAYQEIQKLGLLFPEGPLLFDPVREAVLDVSRYDVFNLSDAMLAGDVVRLVRILEGLKGEGVAPTLALWALTQEIRTLAKLKQGQRKGAALPQLFREARVWESRQGLVQRALGRLSETRLVAGLKQAAALDRMIKGLARGDVWDELMQLGLGIART</sequence>
<dbReference type="eggNOG" id="COG1466">
    <property type="taxonomic scope" value="Bacteria"/>
</dbReference>
<dbReference type="PANTHER" id="PTHR34388">
    <property type="entry name" value="DNA POLYMERASE III SUBUNIT DELTA"/>
    <property type="match status" value="1"/>
</dbReference>
<comment type="catalytic activity">
    <reaction evidence="8">
        <text>DNA(n) + a 2'-deoxyribonucleoside 5'-triphosphate = DNA(n+1) + diphosphate</text>
        <dbReference type="Rhea" id="RHEA:22508"/>
        <dbReference type="Rhea" id="RHEA-COMP:17339"/>
        <dbReference type="Rhea" id="RHEA-COMP:17340"/>
        <dbReference type="ChEBI" id="CHEBI:33019"/>
        <dbReference type="ChEBI" id="CHEBI:61560"/>
        <dbReference type="ChEBI" id="CHEBI:173112"/>
        <dbReference type="EC" id="2.7.7.7"/>
    </reaction>
</comment>
<evidence type="ECO:0000256" key="7">
    <source>
        <dbReference type="ARBA" id="ARBA00034754"/>
    </source>
</evidence>
<evidence type="ECO:0000256" key="1">
    <source>
        <dbReference type="ARBA" id="ARBA00012417"/>
    </source>
</evidence>
<keyword evidence="12" id="KW-1185">Reference proteome</keyword>
<dbReference type="Gene3D" id="1.10.8.60">
    <property type="match status" value="1"/>
</dbReference>
<keyword evidence="4" id="KW-0548">Nucleotidyltransferase</keyword>
<feature type="domain" description="DNA polymerase III subunit delta C-terminal" evidence="10">
    <location>
        <begin position="215"/>
        <end position="330"/>
    </location>
</feature>
<keyword evidence="6" id="KW-0239">DNA-directed DNA polymerase</keyword>
<feature type="domain" description="DNA polymerase III delta N-terminal" evidence="9">
    <location>
        <begin position="21"/>
        <end position="136"/>
    </location>
</feature>
<dbReference type="HOGENOM" id="CLU_044694_0_0_4"/>
<dbReference type="CDD" id="cd18138">
    <property type="entry name" value="HLD_clamp_pol_III_delta"/>
    <property type="match status" value="1"/>
</dbReference>